<dbReference type="Proteomes" id="UP001174867">
    <property type="component" value="Unassembled WGS sequence"/>
</dbReference>
<gene>
    <name evidence="1" type="ORF">Q0A17_03210</name>
</gene>
<name>A0ABT8PQN9_9ENTR</name>
<dbReference type="EMBL" id="JAUJYW010000001">
    <property type="protein sequence ID" value="MDN8598427.1"/>
    <property type="molecule type" value="Genomic_DNA"/>
</dbReference>
<protein>
    <submittedName>
        <fullName evidence="1">Lysine-N-methylase</fullName>
    </submittedName>
</protein>
<comment type="caution">
    <text evidence="1">The sequence shown here is derived from an EMBL/GenBank/DDBJ whole genome shotgun (WGS) entry which is preliminary data.</text>
</comment>
<reference evidence="1 2" key="1">
    <citation type="submission" date="2023-07" db="EMBL/GenBank/DDBJ databases">
        <title>Citrobacter selenititolerans sp. nov., isolated from seleniferous soil.</title>
        <authorList>
            <person name="Zhang S."/>
            <person name="Li K."/>
            <person name="Peng J."/>
            <person name="Wang H."/>
            <person name="Sun J."/>
            <person name="Guo Y."/>
        </authorList>
    </citation>
    <scope>NUCLEOTIDE SEQUENCE [LARGE SCALE GENOMIC DNA]</scope>
    <source>
        <strain evidence="1 2">S2-9</strain>
    </source>
</reference>
<evidence type="ECO:0000313" key="2">
    <source>
        <dbReference type="Proteomes" id="UP001174867"/>
    </source>
</evidence>
<accession>A0ABT8PQN9</accession>
<proteinExistence type="predicted"/>
<organism evidence="1 2">
    <name type="scientific">Citrobacter enshiensis</name>
    <dbReference type="NCBI Taxonomy" id="2971264"/>
    <lineage>
        <taxon>Bacteria</taxon>
        <taxon>Pseudomonadati</taxon>
        <taxon>Pseudomonadota</taxon>
        <taxon>Gammaproteobacteria</taxon>
        <taxon>Enterobacterales</taxon>
        <taxon>Enterobacteriaceae</taxon>
        <taxon>Citrobacter</taxon>
    </lineage>
</organism>
<evidence type="ECO:0000313" key="1">
    <source>
        <dbReference type="EMBL" id="MDN8598427.1"/>
    </source>
</evidence>
<dbReference type="RefSeq" id="WP_301696738.1">
    <property type="nucleotide sequence ID" value="NZ_JAUJYW010000001.1"/>
</dbReference>
<sequence>MSMIECYEPDFVRSFLSHNPGSPLHVRTVWKNEIRQSLVLTEIASSKAALSDPHAFALHVSHGDEEPESRALSPREQVLNQAALDTATLAGLSPELRLYALGIMLSYSEKLSGNSPEILSQLASLPLGLAEHAENGKLQAQFGQLPAVLSLQCQLLTLMGGFDFDWQILPDSARKISLPLQVSLLMLQDANSEALLQQQLQDQWQKTCEQYFVQSPWILSNYLIYRLYHEAFPRHDSENVSQRYFELATDFYLIRTLFSLWTLDGSELTHDDIFAVFALFERWRLSEDAIFARQQLLALLPADHLLCAFSLLIC</sequence>
<keyword evidence="2" id="KW-1185">Reference proteome</keyword>